<sequence length="311" mass="32933">MKKLTKFTARSGACAALALVCATSAVAREPGVLPTIPPGASMGVPIAGPTPVDGIFVSSRSGLSDQTFYDDDGNETPTELTIRDTVLQFAIVPGQQVLGGEYRAFLTVPFIDVEGENIATPFGPVDAENSGVGSMEIRPIDIAWEITPGAFLNAGVSFHTPTGWDAAELVNPGQNFWTISPSVGYSYLRDGWNASAHLLYFANLENEDNGYTSGDEVMLNLTAMKDVGNDFSAGAVGYWRQQITDDENPDAAYGGFVAERSASAGVGLSVTKQLGPVNLNAMYTTDVLVENTGGGDRFWFNVIVPIAVFGQ</sequence>
<reference evidence="3" key="1">
    <citation type="submission" date="2017-01" db="EMBL/GenBank/DDBJ databases">
        <authorList>
            <person name="Varghese N."/>
            <person name="Submissions S."/>
        </authorList>
    </citation>
    <scope>NUCLEOTIDE SEQUENCE [LARGE SCALE GENOMIC DNA]</scope>
    <source>
        <strain evidence="3">DSM 29591</strain>
    </source>
</reference>
<dbReference type="RefSeq" id="WP_076658107.1">
    <property type="nucleotide sequence ID" value="NZ_FTPR01000001.1"/>
</dbReference>
<keyword evidence="1" id="KW-0732">Signal</keyword>
<evidence type="ECO:0000313" key="3">
    <source>
        <dbReference type="Proteomes" id="UP000186997"/>
    </source>
</evidence>
<name>A0A1R3WDN6_9RHOB</name>
<evidence type="ECO:0000256" key="1">
    <source>
        <dbReference type="SAM" id="SignalP"/>
    </source>
</evidence>
<dbReference type="InterPro" id="IPR025737">
    <property type="entry name" value="FApF"/>
</dbReference>
<feature type="chain" id="PRO_5012390511" evidence="1">
    <location>
        <begin position="28"/>
        <end position="311"/>
    </location>
</feature>
<dbReference type="OrthoDB" id="109533at2"/>
<feature type="signal peptide" evidence="1">
    <location>
        <begin position="1"/>
        <end position="27"/>
    </location>
</feature>
<organism evidence="2 3">
    <name type="scientific">Yoonia rosea</name>
    <dbReference type="NCBI Taxonomy" id="287098"/>
    <lineage>
        <taxon>Bacteria</taxon>
        <taxon>Pseudomonadati</taxon>
        <taxon>Pseudomonadota</taxon>
        <taxon>Alphaproteobacteria</taxon>
        <taxon>Rhodobacterales</taxon>
        <taxon>Paracoccaceae</taxon>
        <taxon>Yoonia</taxon>
    </lineage>
</organism>
<gene>
    <name evidence="2" type="ORF">SAMN05421665_0346</name>
</gene>
<keyword evidence="3" id="KW-1185">Reference proteome</keyword>
<evidence type="ECO:0000313" key="2">
    <source>
        <dbReference type="EMBL" id="SIT76301.1"/>
    </source>
</evidence>
<dbReference type="AlphaFoldDB" id="A0A1R3WDN6"/>
<protein>
    <submittedName>
        <fullName evidence="2">Uncharacterized conserved protein</fullName>
    </submittedName>
</protein>
<dbReference type="EMBL" id="FTPR01000001">
    <property type="protein sequence ID" value="SIT76301.1"/>
    <property type="molecule type" value="Genomic_DNA"/>
</dbReference>
<accession>A0A1R3WDN6</accession>
<dbReference type="Pfam" id="PF13557">
    <property type="entry name" value="Phenol_MetA_deg"/>
    <property type="match status" value="1"/>
</dbReference>
<dbReference type="STRING" id="287098.SAMN05421665_0346"/>
<proteinExistence type="predicted"/>
<dbReference type="Proteomes" id="UP000186997">
    <property type="component" value="Unassembled WGS sequence"/>
</dbReference>